<feature type="transmembrane region" description="Helical" evidence="2">
    <location>
        <begin position="61"/>
        <end position="89"/>
    </location>
</feature>
<evidence type="ECO:0000313" key="4">
    <source>
        <dbReference type="Proteomes" id="UP000011777"/>
    </source>
</evidence>
<evidence type="ECO:0008006" key="5">
    <source>
        <dbReference type="Google" id="ProtNLM"/>
    </source>
</evidence>
<evidence type="ECO:0000256" key="2">
    <source>
        <dbReference type="SAM" id="Phobius"/>
    </source>
</evidence>
<accession>M3HH69</accession>
<dbReference type="OrthoDB" id="4083114at2759"/>
<sequence length="289" mass="34003">MNRFTLPGSFHTDHLTPSRSRPVNATTTAEMEAQQKVQFEQNQLIHTKTRSQHDIISQLDILVYILVFYQFIKYCHLAFLTPLALHLLFQSLLNSKYITQHQQFPDLLLFLTDDNDDDEQQQSRRSQFYDQFVHKYCYLLYVKTIIVLLYHVLVICTWAMALVNSQQLDVLRNGNWWFVSFIGEEIPEISVSSPYWVKLYRLGLIQLLFTDLLILFVQLVLYQCIYKQSDAFHLDRRVNEKEVYIIRTSESNSSSVVVDDHSVQADDTGIFTVLKVRLYECFQSDAYVC</sequence>
<proteinExistence type="predicted"/>
<feature type="region of interest" description="Disordered" evidence="1">
    <location>
        <begin position="1"/>
        <end position="22"/>
    </location>
</feature>
<dbReference type="HOGENOM" id="CLU_921408_0_0_1"/>
<keyword evidence="2" id="KW-0812">Transmembrane</keyword>
<keyword evidence="2" id="KW-0472">Membrane</keyword>
<keyword evidence="4" id="KW-1185">Reference proteome</keyword>
<reference evidence="3 4" key="1">
    <citation type="submission" date="2013-02" db="EMBL/GenBank/DDBJ databases">
        <title>Genome sequence of Candida maltosa Xu316, a potential industrial strain for xylitol and ethanol production.</title>
        <authorList>
            <person name="Yu J."/>
            <person name="Wang Q."/>
            <person name="Geng X."/>
            <person name="Bao W."/>
            <person name="He P."/>
            <person name="Cai J."/>
        </authorList>
    </citation>
    <scope>NUCLEOTIDE SEQUENCE [LARGE SCALE GENOMIC DNA]</scope>
    <source>
        <strain evidence="4">Xu316</strain>
    </source>
</reference>
<protein>
    <recommendedName>
        <fullName evidence="5">DUF1746 domain-containing protein</fullName>
    </recommendedName>
</protein>
<organism evidence="3 4">
    <name type="scientific">Candida maltosa (strain Xu316)</name>
    <name type="common">Yeast</name>
    <dbReference type="NCBI Taxonomy" id="1245528"/>
    <lineage>
        <taxon>Eukaryota</taxon>
        <taxon>Fungi</taxon>
        <taxon>Dikarya</taxon>
        <taxon>Ascomycota</taxon>
        <taxon>Saccharomycotina</taxon>
        <taxon>Pichiomycetes</taxon>
        <taxon>Debaryomycetaceae</taxon>
        <taxon>Candida/Lodderomyces clade</taxon>
        <taxon>Candida</taxon>
    </lineage>
</organism>
<evidence type="ECO:0000256" key="1">
    <source>
        <dbReference type="SAM" id="MobiDB-lite"/>
    </source>
</evidence>
<dbReference type="EMBL" id="AOGT01001929">
    <property type="protein sequence ID" value="EMG46632.1"/>
    <property type="molecule type" value="Genomic_DNA"/>
</dbReference>
<evidence type="ECO:0000313" key="3">
    <source>
        <dbReference type="EMBL" id="EMG46632.1"/>
    </source>
</evidence>
<dbReference type="eggNOG" id="ENOG502RPZ5">
    <property type="taxonomic scope" value="Eukaryota"/>
</dbReference>
<feature type="transmembrane region" description="Helical" evidence="2">
    <location>
        <begin position="199"/>
        <end position="222"/>
    </location>
</feature>
<keyword evidence="2" id="KW-1133">Transmembrane helix</keyword>
<dbReference type="AlphaFoldDB" id="M3HH69"/>
<feature type="transmembrane region" description="Helical" evidence="2">
    <location>
        <begin position="138"/>
        <end position="161"/>
    </location>
</feature>
<comment type="caution">
    <text evidence="3">The sequence shown here is derived from an EMBL/GenBank/DDBJ whole genome shotgun (WGS) entry which is preliminary data.</text>
</comment>
<name>M3HH69_CANMX</name>
<dbReference type="Proteomes" id="UP000011777">
    <property type="component" value="Unassembled WGS sequence"/>
</dbReference>
<dbReference type="OMA" id="VKYCHSA"/>
<gene>
    <name evidence="3" type="ORF">G210_3112</name>
</gene>